<dbReference type="EMBL" id="JAMXLR010000061">
    <property type="protein sequence ID" value="MCO6045854.1"/>
    <property type="molecule type" value="Genomic_DNA"/>
</dbReference>
<accession>A0A9X2JK50</accession>
<proteinExistence type="predicted"/>
<gene>
    <name evidence="1" type="ORF">NG895_18295</name>
</gene>
<sequence>MSGTLRPIYSYQVDARDIMTSVNAEWLAFAAENNARELQESAVLGRSLWDFVAGGETIRLYQTLLTRIRKTQHAVVLPFRCDSPTLQRHMRMTITPEDSEEIRFDCVIDKVRPTAHLAVLDPAQARSRDHLDMCSCCKRIDIEPLGWLEVSEVVGRLNLFEAVQVPTMRQTVCRECQQQAGVP</sequence>
<evidence type="ECO:0000313" key="2">
    <source>
        <dbReference type="Proteomes" id="UP001155241"/>
    </source>
</evidence>
<comment type="caution">
    <text evidence="1">The sequence shown here is derived from an EMBL/GenBank/DDBJ whole genome shotgun (WGS) entry which is preliminary data.</text>
</comment>
<protein>
    <recommendedName>
        <fullName evidence="3">PAS domain-containing protein</fullName>
    </recommendedName>
</protein>
<reference evidence="1" key="1">
    <citation type="submission" date="2022-06" db="EMBL/GenBank/DDBJ databases">
        <title>Aeoliella straminimaris, a novel planctomycete from sediments.</title>
        <authorList>
            <person name="Vitorino I.R."/>
            <person name="Lage O.M."/>
        </authorList>
    </citation>
    <scope>NUCLEOTIDE SEQUENCE</scope>
    <source>
        <strain evidence="1">ICT_H6.2</strain>
    </source>
</reference>
<dbReference type="RefSeq" id="WP_252853964.1">
    <property type="nucleotide sequence ID" value="NZ_JAMXLR010000061.1"/>
</dbReference>
<evidence type="ECO:0008006" key="3">
    <source>
        <dbReference type="Google" id="ProtNLM"/>
    </source>
</evidence>
<keyword evidence="2" id="KW-1185">Reference proteome</keyword>
<evidence type="ECO:0000313" key="1">
    <source>
        <dbReference type="EMBL" id="MCO6045854.1"/>
    </source>
</evidence>
<organism evidence="1 2">
    <name type="scientific">Aeoliella straminimaris</name>
    <dbReference type="NCBI Taxonomy" id="2954799"/>
    <lineage>
        <taxon>Bacteria</taxon>
        <taxon>Pseudomonadati</taxon>
        <taxon>Planctomycetota</taxon>
        <taxon>Planctomycetia</taxon>
        <taxon>Pirellulales</taxon>
        <taxon>Lacipirellulaceae</taxon>
        <taxon>Aeoliella</taxon>
    </lineage>
</organism>
<dbReference type="AlphaFoldDB" id="A0A9X2JK50"/>
<name>A0A9X2JK50_9BACT</name>
<dbReference type="Proteomes" id="UP001155241">
    <property type="component" value="Unassembled WGS sequence"/>
</dbReference>